<evidence type="ECO:0000313" key="3">
    <source>
        <dbReference type="Proteomes" id="UP000004995"/>
    </source>
</evidence>
<feature type="region of interest" description="Disordered" evidence="1">
    <location>
        <begin position="1"/>
        <end position="34"/>
    </location>
</feature>
<keyword evidence="3" id="KW-1185">Reference proteome</keyword>
<dbReference type="EMBL" id="AGNK02002928">
    <property type="status" value="NOT_ANNOTATED_CDS"/>
    <property type="molecule type" value="Genomic_DNA"/>
</dbReference>
<reference evidence="3" key="1">
    <citation type="journal article" date="2012" name="Nat. Biotechnol.">
        <title>Reference genome sequence of the model plant Setaria.</title>
        <authorList>
            <person name="Bennetzen J.L."/>
            <person name="Schmutz J."/>
            <person name="Wang H."/>
            <person name="Percifield R."/>
            <person name="Hawkins J."/>
            <person name="Pontaroli A.C."/>
            <person name="Estep M."/>
            <person name="Feng L."/>
            <person name="Vaughn J.N."/>
            <person name="Grimwood J."/>
            <person name="Jenkins J."/>
            <person name="Barry K."/>
            <person name="Lindquist E."/>
            <person name="Hellsten U."/>
            <person name="Deshpande S."/>
            <person name="Wang X."/>
            <person name="Wu X."/>
            <person name="Mitros T."/>
            <person name="Triplett J."/>
            <person name="Yang X."/>
            <person name="Ye C.Y."/>
            <person name="Mauro-Herrera M."/>
            <person name="Wang L."/>
            <person name="Li P."/>
            <person name="Sharma M."/>
            <person name="Sharma R."/>
            <person name="Ronald P.C."/>
            <person name="Panaud O."/>
            <person name="Kellogg E.A."/>
            <person name="Brutnell T.P."/>
            <person name="Doust A.N."/>
            <person name="Tuskan G.A."/>
            <person name="Rokhsar D."/>
            <person name="Devos K.M."/>
        </authorList>
    </citation>
    <scope>NUCLEOTIDE SEQUENCE [LARGE SCALE GENOMIC DNA]</scope>
    <source>
        <strain evidence="3">cv. Yugu1</strain>
    </source>
</reference>
<feature type="compositionally biased region" description="Low complexity" evidence="1">
    <location>
        <begin position="10"/>
        <end position="34"/>
    </location>
</feature>
<dbReference type="HOGENOM" id="CLU_1290911_0_0_1"/>
<sequence length="214" mass="23458">MKLKLLCAPRSSNSSSVEVSGNGRDAAGAPGEGAARAVDLPHGLRLHEHGVGAPHAVEAAAHGHVRHQRLLRASTVAAVGLAADGRRAQPAHPTPAVALPDAAHVLGRALLLHAAALAPRVLHLLRDRRQLLLRRRRRRRGPGSVGGFPVPGQLQGQVGHGALEPLHRDPPRLRLPPRRLGRRRRCGRDRCVSVWRHWSIWITHQIKDYSYRKW</sequence>
<organism evidence="2 3">
    <name type="scientific">Setaria italica</name>
    <name type="common">Foxtail millet</name>
    <name type="synonym">Panicum italicum</name>
    <dbReference type="NCBI Taxonomy" id="4555"/>
    <lineage>
        <taxon>Eukaryota</taxon>
        <taxon>Viridiplantae</taxon>
        <taxon>Streptophyta</taxon>
        <taxon>Embryophyta</taxon>
        <taxon>Tracheophyta</taxon>
        <taxon>Spermatophyta</taxon>
        <taxon>Magnoliopsida</taxon>
        <taxon>Liliopsida</taxon>
        <taxon>Poales</taxon>
        <taxon>Poaceae</taxon>
        <taxon>PACMAD clade</taxon>
        <taxon>Panicoideae</taxon>
        <taxon>Panicodae</taxon>
        <taxon>Paniceae</taxon>
        <taxon>Cenchrinae</taxon>
        <taxon>Setaria</taxon>
    </lineage>
</organism>
<dbReference type="EnsemblPlants" id="KQL04849">
    <property type="protein sequence ID" value="KQL04849"/>
    <property type="gene ID" value="SETIT_002886mg"/>
</dbReference>
<reference evidence="2" key="2">
    <citation type="submission" date="2018-08" db="UniProtKB">
        <authorList>
            <consortium name="EnsemblPlants"/>
        </authorList>
    </citation>
    <scope>IDENTIFICATION</scope>
    <source>
        <strain evidence="2">Yugu1</strain>
    </source>
</reference>
<proteinExistence type="predicted"/>
<name>K3XLW3_SETIT</name>
<feature type="region of interest" description="Disordered" evidence="1">
    <location>
        <begin position="136"/>
        <end position="155"/>
    </location>
</feature>
<dbReference type="Gramene" id="KQL04849">
    <property type="protein sequence ID" value="KQL04849"/>
    <property type="gene ID" value="SETIT_002886mg"/>
</dbReference>
<dbReference type="Proteomes" id="UP000004995">
    <property type="component" value="Unassembled WGS sequence"/>
</dbReference>
<protein>
    <submittedName>
        <fullName evidence="2">Uncharacterized protein</fullName>
    </submittedName>
</protein>
<evidence type="ECO:0000256" key="1">
    <source>
        <dbReference type="SAM" id="MobiDB-lite"/>
    </source>
</evidence>
<accession>K3XLW3</accession>
<dbReference type="InParanoid" id="K3XLW3"/>
<dbReference type="AlphaFoldDB" id="K3XLW3"/>
<evidence type="ECO:0000313" key="2">
    <source>
        <dbReference type="EnsemblPlants" id="KQL04849"/>
    </source>
</evidence>